<dbReference type="EMBL" id="BK032549">
    <property type="protein sequence ID" value="DAF46972.1"/>
    <property type="molecule type" value="Genomic_DNA"/>
</dbReference>
<evidence type="ECO:0000259" key="1">
    <source>
        <dbReference type="Pfam" id="PF24032"/>
    </source>
</evidence>
<name>A0A8S5S7F4_9CAUD</name>
<reference evidence="2" key="1">
    <citation type="journal article" date="2021" name="Proc. Natl. Acad. Sci. U.S.A.">
        <title>A Catalog of Tens of Thousands of Viruses from Human Metagenomes Reveals Hidden Associations with Chronic Diseases.</title>
        <authorList>
            <person name="Tisza M.J."/>
            <person name="Buck C.B."/>
        </authorList>
    </citation>
    <scope>NUCLEOTIDE SEQUENCE</scope>
    <source>
        <strain evidence="2">CtnzH2</strain>
    </source>
</reference>
<dbReference type="SUPFAM" id="SSF69279">
    <property type="entry name" value="Phage tail proteins"/>
    <property type="match status" value="1"/>
</dbReference>
<proteinExistence type="predicted"/>
<dbReference type="Pfam" id="PF24032">
    <property type="entry name" value="YQBQ"/>
    <property type="match status" value="1"/>
</dbReference>
<dbReference type="InterPro" id="IPR056937">
    <property type="entry name" value="YqbQ/XkdQ"/>
</dbReference>
<feature type="domain" description="YqbQ/XkdQ" evidence="1">
    <location>
        <begin position="21"/>
        <end position="311"/>
    </location>
</feature>
<sequence>MYELLIQHDSTAYMPPVKEEVKVTTERQISPGVLEFSFVDTGINIGNGDPVRFKDADGKEVFYGFIFRMKRDRSNIVTITAYDQIRYLKNKDTLVYENKTADGVVALIGEKYGFNIGTLANTVWVIASRVEDNVSLLDMISNALDQTLQNTGDLYILHDDFGKLNLSFLGDMYVPIMIDAETGQNYDYESSIDENTYNRIKLVYDNEDAGKREVYIAQDSSNINRWGILQYFDALQKGENGQAKADALLQLYNKETRTLTVKDAAGDSRVRGGSLVVVQLDLGDVKLQNLMLVEKCVHKYGESKHTMDLTVSGGDFSA</sequence>
<accession>A0A8S5S7F4</accession>
<protein>
    <submittedName>
        <fullName evidence="2">43 kDa tail protein</fullName>
    </submittedName>
</protein>
<evidence type="ECO:0000313" key="2">
    <source>
        <dbReference type="EMBL" id="DAF46972.1"/>
    </source>
</evidence>
<organism evidence="2">
    <name type="scientific">Myoviridae sp. ctnzH2</name>
    <dbReference type="NCBI Taxonomy" id="2827707"/>
    <lineage>
        <taxon>Viruses</taxon>
        <taxon>Duplodnaviria</taxon>
        <taxon>Heunggongvirae</taxon>
        <taxon>Uroviricota</taxon>
        <taxon>Caudoviricetes</taxon>
    </lineage>
</organism>